<evidence type="ECO:0000256" key="2">
    <source>
        <dbReference type="ARBA" id="ARBA00022581"/>
    </source>
</evidence>
<evidence type="ECO:0000256" key="4">
    <source>
        <dbReference type="ARBA" id="ARBA00022844"/>
    </source>
</evidence>
<accession>A0A8S5KZX2</accession>
<evidence type="ECO:0000256" key="7">
    <source>
        <dbReference type="ARBA" id="ARBA00035110"/>
    </source>
</evidence>
<keyword evidence="4" id="KW-0946">Virion</keyword>
<dbReference type="GO" id="GO:0044423">
    <property type="term" value="C:virion component"/>
    <property type="evidence" value="ECO:0007669"/>
    <property type="project" value="UniProtKB-KW"/>
</dbReference>
<dbReference type="KEGG" id="vg:80398675"/>
<comment type="subcellular location">
    <subcellularLocation>
        <location evidence="1">Virion</location>
    </subcellularLocation>
</comment>
<keyword evidence="9" id="KW-1185">Reference proteome</keyword>
<sequence>MVAPVTGPFTNVVGGSSPSMYYSYKVGYKQARPIDRPLPYIRKVGSVGIRTGANPSRDATDIGGPDWRAYTDSWDAVRSKAYERLKDRVSDRSNLAVFALEANQSIAMIQQRALNLYRFGRQLSRGNLVGAAKELRMSAIPKGASAKKSFANNYLEFHFGWSPMISDIGGAIDVLQSPLKNVFVSVKAEEPHKRFDLEPPTLVNNPSAWYPSDTWLQSYRFITCNKVVRMGCEVQVNNPNLWLANQLGFVNPAVIIYEKIPFSFMLDWLINIEQFLSQGTDFLGLTLGKEWTSESYSGAYIQYLARTYRWAENGKTVYGGGLFSMVTGAHLGLYRSQGLIKPNLFVRPYKLWGWRRAAAAVSLVTQQLMRR</sequence>
<evidence type="ECO:0000256" key="3">
    <source>
        <dbReference type="ARBA" id="ARBA00022804"/>
    </source>
</evidence>
<gene>
    <name evidence="8" type="primary">SRR6960803_12_2</name>
</gene>
<organism evidence="8 9">
    <name type="scientific">ssRNA phage SRR6960803_12</name>
    <dbReference type="NCBI Taxonomy" id="2786615"/>
    <lineage>
        <taxon>Viruses</taxon>
        <taxon>Riboviria</taxon>
        <taxon>Orthornavirae</taxon>
        <taxon>Lenarviricota</taxon>
        <taxon>Leviviricetes</taxon>
        <taxon>Norzivirales</taxon>
        <taxon>Fiersviridae</taxon>
        <taxon>Hahsevirus</taxon>
        <taxon>Hahsevirus caenadaptatum</taxon>
        <taxon>Nahsuvirus caenadaptatum</taxon>
    </lineage>
</organism>
<name>A0A8S5KZX2_9VIRU</name>
<keyword evidence="5" id="KW-1175">Viral attachment to host cell pilus</keyword>
<evidence type="ECO:0000256" key="1">
    <source>
        <dbReference type="ARBA" id="ARBA00004328"/>
    </source>
</evidence>
<protein>
    <submittedName>
        <fullName evidence="8">Maturation protein</fullName>
    </submittedName>
</protein>
<keyword evidence="6" id="KW-1160">Virus entry into host cell</keyword>
<proteinExistence type="inferred from homology"/>
<dbReference type="Pfam" id="PF03863">
    <property type="entry name" value="Phage_mat-A"/>
    <property type="match status" value="1"/>
</dbReference>
<dbReference type="GeneID" id="80398675"/>
<evidence type="ECO:0000256" key="6">
    <source>
        <dbReference type="ARBA" id="ARBA00023296"/>
    </source>
</evidence>
<dbReference type="EMBL" id="BK013612">
    <property type="protein sequence ID" value="DAD50735.1"/>
    <property type="molecule type" value="Genomic_RNA"/>
</dbReference>
<evidence type="ECO:0000313" key="9">
    <source>
        <dbReference type="Proteomes" id="UP000678673"/>
    </source>
</evidence>
<keyword evidence="3" id="KW-1161">Viral attachment to host cell</keyword>
<reference evidence="8" key="1">
    <citation type="submission" date="2020-09" db="EMBL/GenBank/DDBJ databases">
        <title>Leviviricetes taxonomy.</title>
        <authorList>
            <person name="Stockdale S.R."/>
            <person name="Callanan J."/>
            <person name="Adriaenssens E.M."/>
            <person name="Kuhn J.H."/>
            <person name="Rumnieks J."/>
            <person name="Shkoporov A."/>
            <person name="Draper L.A."/>
            <person name="Ross P."/>
            <person name="Hill C."/>
        </authorList>
    </citation>
    <scope>NUCLEOTIDE SEQUENCE</scope>
</reference>
<dbReference type="Proteomes" id="UP000678673">
    <property type="component" value="Segment"/>
</dbReference>
<dbReference type="GO" id="GO:0039666">
    <property type="term" value="P:virion attachment to host cell pilus"/>
    <property type="evidence" value="ECO:0007669"/>
    <property type="project" value="UniProtKB-KW"/>
</dbReference>
<evidence type="ECO:0000256" key="5">
    <source>
        <dbReference type="ARBA" id="ARBA00023104"/>
    </source>
</evidence>
<evidence type="ECO:0000313" key="8">
    <source>
        <dbReference type="EMBL" id="DAD50735.1"/>
    </source>
</evidence>
<comment type="similarity">
    <text evidence="7">Belongs to the Leviviricetes maturation protein family.</text>
</comment>
<dbReference type="RefSeq" id="YP_010769609.1">
    <property type="nucleotide sequence ID" value="NC_074025.1"/>
</dbReference>
<keyword evidence="2" id="KW-0945">Host-virus interaction</keyword>
<dbReference type="InterPro" id="IPR005563">
    <property type="entry name" value="A_protein"/>
</dbReference>